<keyword evidence="2 3" id="KW-0949">S-adenosyl-L-methionine</keyword>
<gene>
    <name evidence="3 5" type="primary">cmoA</name>
    <name evidence="5" type="ORF">ACFODX_07805</name>
</gene>
<feature type="binding site" evidence="3">
    <location>
        <begin position="100"/>
        <end position="101"/>
    </location>
    <ligand>
        <name>S-adenosyl-L-methionine</name>
        <dbReference type="ChEBI" id="CHEBI:59789"/>
    </ligand>
</feature>
<sequence>MTDNRDHPATNPNNPDRIYANPLAEVSRFAFDERVVDVFPDMIKRSVPGYATIINMIGNLAERYAQANSHCYDLGCSLGAATLSMRHRIQAANCKIIGVDNSAAMIARCQQVIAADSGEVAVELIEAAIQDVEITNASMAVLNFTLQFIAIEERLATLSAICNGLNPGGVLILSEKVAFDDAPHQQLMTELHHNFKRANGYSDLEIAQKRAAIENYLIPETLDTHRQRLRQAGFSSVDVWFQCFNFASLIAIK</sequence>
<comment type="catalytic activity">
    <reaction evidence="3">
        <text>prephenate + S-adenosyl-L-methionine = carboxy-S-adenosyl-L-methionine + 3-phenylpyruvate + H2O</text>
        <dbReference type="Rhea" id="RHEA:51692"/>
        <dbReference type="ChEBI" id="CHEBI:15377"/>
        <dbReference type="ChEBI" id="CHEBI:18005"/>
        <dbReference type="ChEBI" id="CHEBI:29934"/>
        <dbReference type="ChEBI" id="CHEBI:59789"/>
        <dbReference type="ChEBI" id="CHEBI:134278"/>
    </reaction>
</comment>
<evidence type="ECO:0000256" key="1">
    <source>
        <dbReference type="ARBA" id="ARBA00022679"/>
    </source>
</evidence>
<dbReference type="HAMAP" id="MF_01589">
    <property type="entry name" value="Cx_SAM_synthase"/>
    <property type="match status" value="1"/>
</dbReference>
<dbReference type="InterPro" id="IPR029063">
    <property type="entry name" value="SAM-dependent_MTases_sf"/>
</dbReference>
<dbReference type="Gene3D" id="3.40.50.150">
    <property type="entry name" value="Vaccinia Virus protein VP39"/>
    <property type="match status" value="1"/>
</dbReference>
<feature type="binding site" evidence="3">
    <location>
        <position position="143"/>
    </location>
    <ligand>
        <name>S-adenosyl-L-methionine</name>
        <dbReference type="ChEBI" id="CHEBI:59789"/>
    </ligand>
</feature>
<evidence type="ECO:0000256" key="3">
    <source>
        <dbReference type="HAMAP-Rule" id="MF_01589"/>
    </source>
</evidence>
<reference evidence="6" key="1">
    <citation type="journal article" date="2019" name="Int. J. Syst. Evol. Microbiol.">
        <title>The Global Catalogue of Microorganisms (GCM) 10K type strain sequencing project: providing services to taxonomists for standard genome sequencing and annotation.</title>
        <authorList>
            <consortium name="The Broad Institute Genomics Platform"/>
            <consortium name="The Broad Institute Genome Sequencing Center for Infectious Disease"/>
            <person name="Wu L."/>
            <person name="Ma J."/>
        </authorList>
    </citation>
    <scope>NUCLEOTIDE SEQUENCE [LARGE SCALE GENOMIC DNA]</scope>
    <source>
        <strain evidence="6">KCTC 52237</strain>
    </source>
</reference>
<name>A0ABV7FCU9_9GAMM</name>
<keyword evidence="1 3" id="KW-0808">Transferase</keyword>
<dbReference type="EMBL" id="JBHRTF010000003">
    <property type="protein sequence ID" value="MFC3115456.1"/>
    <property type="molecule type" value="Genomic_DNA"/>
</dbReference>
<dbReference type="PANTHER" id="PTHR43861:SF2">
    <property type="entry name" value="CARBOXY-S-ADENOSYL-L-METHIONINE SYNTHASE"/>
    <property type="match status" value="1"/>
</dbReference>
<dbReference type="Pfam" id="PF13649">
    <property type="entry name" value="Methyltransf_25"/>
    <property type="match status" value="1"/>
</dbReference>
<dbReference type="GO" id="GO:0016740">
    <property type="term" value="F:transferase activity"/>
    <property type="evidence" value="ECO:0007669"/>
    <property type="project" value="UniProtKB-KW"/>
</dbReference>
<dbReference type="NCBIfam" id="NF011995">
    <property type="entry name" value="PRK15451.1"/>
    <property type="match status" value="1"/>
</dbReference>
<evidence type="ECO:0000256" key="2">
    <source>
        <dbReference type="ARBA" id="ARBA00022691"/>
    </source>
</evidence>
<comment type="function">
    <text evidence="3">Catalyzes the conversion of S-adenosyl-L-methionine (SAM) to carboxy-S-adenosyl-L-methionine (Cx-SAM).</text>
</comment>
<comment type="caution">
    <text evidence="3">Lacks conserved residue(s) required for the propagation of feature annotation.</text>
</comment>
<dbReference type="CDD" id="cd02440">
    <property type="entry name" value="AdoMet_MTases"/>
    <property type="match status" value="1"/>
</dbReference>
<dbReference type="PANTHER" id="PTHR43861">
    <property type="entry name" value="TRANS-ACONITATE 2-METHYLTRANSFERASE-RELATED"/>
    <property type="match status" value="1"/>
</dbReference>
<dbReference type="RefSeq" id="WP_378117751.1">
    <property type="nucleotide sequence ID" value="NZ_JBHRTF010000003.1"/>
</dbReference>
<dbReference type="NCBIfam" id="TIGR00740">
    <property type="entry name" value="carboxy-S-adenosyl-L-methionine synthase CmoA"/>
    <property type="match status" value="1"/>
</dbReference>
<organism evidence="5 6">
    <name type="scientific">Cellvibrio fontiphilus</name>
    <dbReference type="NCBI Taxonomy" id="1815559"/>
    <lineage>
        <taxon>Bacteria</taxon>
        <taxon>Pseudomonadati</taxon>
        <taxon>Pseudomonadota</taxon>
        <taxon>Gammaproteobacteria</taxon>
        <taxon>Cellvibrionales</taxon>
        <taxon>Cellvibrionaceae</taxon>
        <taxon>Cellvibrio</taxon>
    </lineage>
</organism>
<dbReference type="PIRSF" id="PIRSF006325">
    <property type="entry name" value="MeTrfase_bac"/>
    <property type="match status" value="1"/>
</dbReference>
<dbReference type="InterPro" id="IPR041698">
    <property type="entry name" value="Methyltransf_25"/>
</dbReference>
<protein>
    <recommendedName>
        <fullName evidence="3">Carboxy-S-adenosyl-L-methionine synthase</fullName>
        <shortName evidence="3">Cx-SAM synthase</shortName>
        <ecNumber evidence="3">2.1.3.-</ecNumber>
    </recommendedName>
</protein>
<dbReference type="SUPFAM" id="SSF53335">
    <property type="entry name" value="S-adenosyl-L-methionine-dependent methyltransferases"/>
    <property type="match status" value="1"/>
</dbReference>
<accession>A0ABV7FCU9</accession>
<feature type="domain" description="Methyltransferase" evidence="4">
    <location>
        <begin position="73"/>
        <end position="169"/>
    </location>
</feature>
<feature type="binding site" evidence="3">
    <location>
        <begin position="75"/>
        <end position="77"/>
    </location>
    <ligand>
        <name>S-adenosyl-L-methionine</name>
        <dbReference type="ChEBI" id="CHEBI:59789"/>
    </ligand>
</feature>
<dbReference type="InterPro" id="IPR005271">
    <property type="entry name" value="CmoA"/>
</dbReference>
<evidence type="ECO:0000313" key="6">
    <source>
        <dbReference type="Proteomes" id="UP001595555"/>
    </source>
</evidence>
<comment type="subunit">
    <text evidence="3">Homodimer.</text>
</comment>
<feature type="binding site" evidence="3">
    <location>
        <position position="210"/>
    </location>
    <ligand>
        <name>S-adenosyl-L-methionine</name>
        <dbReference type="ChEBI" id="CHEBI:59789"/>
    </ligand>
</feature>
<feature type="binding site" evidence="3">
    <location>
        <position position="50"/>
    </location>
    <ligand>
        <name>S-adenosyl-L-methionine</name>
        <dbReference type="ChEBI" id="CHEBI:59789"/>
    </ligand>
</feature>
<keyword evidence="6" id="KW-1185">Reference proteome</keyword>
<proteinExistence type="inferred from homology"/>
<dbReference type="EC" id="2.1.3.-" evidence="3"/>
<evidence type="ECO:0000313" key="5">
    <source>
        <dbReference type="EMBL" id="MFC3115456.1"/>
    </source>
</evidence>
<comment type="caution">
    <text evidence="5">The sequence shown here is derived from an EMBL/GenBank/DDBJ whole genome shotgun (WGS) entry which is preliminary data.</text>
</comment>
<dbReference type="Proteomes" id="UP001595555">
    <property type="component" value="Unassembled WGS sequence"/>
</dbReference>
<comment type="similarity">
    <text evidence="3">Belongs to the class I-like SAM-binding methyltransferase superfamily. Cx-SAM synthase family.</text>
</comment>
<evidence type="ECO:0000259" key="4">
    <source>
        <dbReference type="Pfam" id="PF13649"/>
    </source>
</evidence>